<dbReference type="Pfam" id="PF07496">
    <property type="entry name" value="zf-CW"/>
    <property type="match status" value="1"/>
</dbReference>
<dbReference type="GO" id="GO:0008094">
    <property type="term" value="F:ATP-dependent activity, acting on DNA"/>
    <property type="evidence" value="ECO:0007669"/>
    <property type="project" value="TreeGrafter"/>
</dbReference>
<proteinExistence type="predicted"/>
<dbReference type="PROSITE" id="PS00518">
    <property type="entry name" value="ZF_RING_1"/>
    <property type="match status" value="1"/>
</dbReference>
<feature type="domain" description="CW-type" evidence="7">
    <location>
        <begin position="555"/>
        <end position="605"/>
    </location>
</feature>
<organism evidence="10">
    <name type="scientific">Rhizophora mucronata</name>
    <name type="common">Asiatic mangrove</name>
    <dbReference type="NCBI Taxonomy" id="61149"/>
    <lineage>
        <taxon>Eukaryota</taxon>
        <taxon>Viridiplantae</taxon>
        <taxon>Streptophyta</taxon>
        <taxon>Embryophyta</taxon>
        <taxon>Tracheophyta</taxon>
        <taxon>Spermatophyta</taxon>
        <taxon>Magnoliopsida</taxon>
        <taxon>eudicotyledons</taxon>
        <taxon>Gunneridae</taxon>
        <taxon>Pentapetalae</taxon>
        <taxon>rosids</taxon>
        <taxon>fabids</taxon>
        <taxon>Malpighiales</taxon>
        <taxon>Rhizophoraceae</taxon>
        <taxon>Rhizophora</taxon>
    </lineage>
</organism>
<dbReference type="Gene3D" id="3.40.50.10810">
    <property type="entry name" value="Tandem AAA-ATPase domain"/>
    <property type="match status" value="1"/>
</dbReference>
<dbReference type="SUPFAM" id="SSF52540">
    <property type="entry name" value="P-loop containing nucleoside triphosphate hydrolases"/>
    <property type="match status" value="3"/>
</dbReference>
<dbReference type="CDD" id="cd18793">
    <property type="entry name" value="SF2_C_SNF"/>
    <property type="match status" value="1"/>
</dbReference>
<dbReference type="InterPro" id="IPR049730">
    <property type="entry name" value="SNF2/RAD54-like_C"/>
</dbReference>
<dbReference type="InterPro" id="IPR027417">
    <property type="entry name" value="P-loop_NTPase"/>
</dbReference>
<protein>
    <recommendedName>
        <fullName evidence="11">F-box protein At3g54460</fullName>
    </recommendedName>
</protein>
<keyword evidence="4" id="KW-0378">Hydrolase</keyword>
<reference evidence="10" key="1">
    <citation type="submission" date="2018-02" db="EMBL/GenBank/DDBJ databases">
        <title>Rhizophora mucronata_Transcriptome.</title>
        <authorList>
            <person name="Meera S.P."/>
            <person name="Sreeshan A."/>
            <person name="Augustine A."/>
        </authorList>
    </citation>
    <scope>NUCLEOTIDE SEQUENCE</scope>
    <source>
        <tissue evidence="10">Leaf</tissue>
    </source>
</reference>
<feature type="domain" description="Helicase ATP-binding" evidence="8">
    <location>
        <begin position="741"/>
        <end position="872"/>
    </location>
</feature>
<dbReference type="SMART" id="SM00490">
    <property type="entry name" value="HELICc"/>
    <property type="match status" value="1"/>
</dbReference>
<dbReference type="CDD" id="cd18008">
    <property type="entry name" value="DEXDc_SHPRH-like"/>
    <property type="match status" value="1"/>
</dbReference>
<evidence type="ECO:0000259" key="9">
    <source>
        <dbReference type="PROSITE" id="PS51194"/>
    </source>
</evidence>
<dbReference type="CDD" id="cd16449">
    <property type="entry name" value="RING-HC"/>
    <property type="match status" value="1"/>
</dbReference>
<dbReference type="InterPro" id="IPR017907">
    <property type="entry name" value="Znf_RING_CS"/>
</dbReference>
<evidence type="ECO:0000256" key="3">
    <source>
        <dbReference type="ARBA" id="ARBA00022771"/>
    </source>
</evidence>
<dbReference type="Gene3D" id="3.30.40.100">
    <property type="match status" value="1"/>
</dbReference>
<dbReference type="InterPro" id="IPR038718">
    <property type="entry name" value="SNF2-like_sf"/>
</dbReference>
<dbReference type="InterPro" id="IPR050628">
    <property type="entry name" value="SNF2_RAD54_helicase_TF"/>
</dbReference>
<dbReference type="InterPro" id="IPR014001">
    <property type="entry name" value="Helicase_ATP-bd"/>
</dbReference>
<dbReference type="PANTHER" id="PTHR45626">
    <property type="entry name" value="TRANSCRIPTION TERMINATION FACTOR 2-RELATED"/>
    <property type="match status" value="1"/>
</dbReference>
<dbReference type="PANTHER" id="PTHR45626:SF14">
    <property type="entry name" value="ATP-DEPENDENT DNA HELICASE (EUROFUNG)"/>
    <property type="match status" value="1"/>
</dbReference>
<dbReference type="InterPro" id="IPR001650">
    <property type="entry name" value="Helicase_C-like"/>
</dbReference>
<dbReference type="GO" id="GO:0005634">
    <property type="term" value="C:nucleus"/>
    <property type="evidence" value="ECO:0007669"/>
    <property type="project" value="TreeGrafter"/>
</dbReference>
<evidence type="ECO:0008006" key="11">
    <source>
        <dbReference type="Google" id="ProtNLM"/>
    </source>
</evidence>
<dbReference type="Pfam" id="PF00176">
    <property type="entry name" value="SNF2-rel_dom"/>
    <property type="match status" value="1"/>
</dbReference>
<evidence type="ECO:0000256" key="6">
    <source>
        <dbReference type="ARBA" id="ARBA00022840"/>
    </source>
</evidence>
<dbReference type="PROSITE" id="PS51192">
    <property type="entry name" value="HELICASE_ATP_BIND_1"/>
    <property type="match status" value="1"/>
</dbReference>
<dbReference type="PROSITE" id="PS51194">
    <property type="entry name" value="HELICASE_CTER"/>
    <property type="match status" value="1"/>
</dbReference>
<dbReference type="InterPro" id="IPR000330">
    <property type="entry name" value="SNF2_N"/>
</dbReference>
<evidence type="ECO:0000256" key="1">
    <source>
        <dbReference type="ARBA" id="ARBA00022723"/>
    </source>
</evidence>
<keyword evidence="1" id="KW-0479">Metal-binding</keyword>
<dbReference type="SUPFAM" id="SSF81383">
    <property type="entry name" value="F-box domain"/>
    <property type="match status" value="1"/>
</dbReference>
<dbReference type="GO" id="GO:0008270">
    <property type="term" value="F:zinc ion binding"/>
    <property type="evidence" value="ECO:0007669"/>
    <property type="project" value="UniProtKB-KW"/>
</dbReference>
<feature type="domain" description="Helicase C-terminal" evidence="9">
    <location>
        <begin position="1163"/>
        <end position="1313"/>
    </location>
</feature>
<dbReference type="PROSITE" id="PS51050">
    <property type="entry name" value="ZF_CW"/>
    <property type="match status" value="1"/>
</dbReference>
<evidence type="ECO:0000256" key="2">
    <source>
        <dbReference type="ARBA" id="ARBA00022741"/>
    </source>
</evidence>
<dbReference type="EMBL" id="GGEC01002236">
    <property type="protein sequence ID" value="MBW82719.1"/>
    <property type="molecule type" value="Transcribed_RNA"/>
</dbReference>
<dbReference type="GO" id="GO:0005524">
    <property type="term" value="F:ATP binding"/>
    <property type="evidence" value="ECO:0007669"/>
    <property type="project" value="UniProtKB-KW"/>
</dbReference>
<name>A0A2P2INB3_RHIMU</name>
<dbReference type="GO" id="GO:0016787">
    <property type="term" value="F:hydrolase activity"/>
    <property type="evidence" value="ECO:0007669"/>
    <property type="project" value="UniProtKB-KW"/>
</dbReference>
<evidence type="ECO:0000313" key="10">
    <source>
        <dbReference type="EMBL" id="MBW82719.1"/>
    </source>
</evidence>
<dbReference type="SMART" id="SM00487">
    <property type="entry name" value="DEXDc"/>
    <property type="match status" value="1"/>
</dbReference>
<dbReference type="InterPro" id="IPR011124">
    <property type="entry name" value="Znf_CW"/>
</dbReference>
<accession>A0A2P2INB3</accession>
<sequence>MEAEDNPFPDHKLCGYTCAVLTAPAPDLPSTAALSFLCPCHVVSDGGKDFQFKADNGVVLSPLVANRNDAAFPAPDADNGGKKRTRRRRSLRGIGMVNGSVSVVHQILTLLAHRCVEVSARVLHVDRGEEEEKEARVVVLLDVFLPIALWSGWQFPKSGAIAGALFRHLSCDWEKRSLLQTDIGEYFRSINGGYRIIWNLPDCHAIDCKLHCDAPDSSRKMQFELHEIFNSLPSLYEEKNYTSRVSPSENSHGPGICDLTDDILMTILSDLKPMDLVRVAATCRHLKSLALLIMPCMKLKLFPHQQAAVEWMLQREQNPRVLPHPLYMKFSTEDGFTFHVNSICGEIVVGKDPTIRDFRGGMFCDEPGLGKTVTALSLILKTQGTLASPPEGVQISWCIHNGDQRCGYYEDSADSFRCGNKTLGKRIMNQGACRGQLSMDQHMHFDPSQSSPKRARILDPREQIVGSNEMWPAIGRKSLPTSHSEPVARVVRCTRRLSCIKKNLLNSYEEESVLGNKKKGGEDSTKRKRSSSASKYLPWGKRLDKPCGQVTADYLVYNENWVQCDACGKWRKLKETVADATAAWFCSMNIDPEHRSCKDAEEAWDSCETVTYLPGFYTKGTSGGKQENVSFFISVLKDYYSMMESKTKRALMWLAKLSPEKLSQMETTGLVGPVLAPYVSDVGHAYGFHKIFQAFGLVRKVERGISKWYYPKSLINLEFDLAALRIALCEPLNLARFYLSRATLIVVPANLVDHWKTQILRHVERGQLRFCIWTGHRKLSAHNLAWDYDIVITTFNRLSAEWDLRKKSPLKQVHWIRVMLDEGHTLGSSLNLTNKLQMATSLAATNRWLLTGTPTSNTPDSQLSHLHPMLMFLHEEVYGSNHKYWEAGILRPFEANIEEGRTRLVQLLQRCLISARKVDLKTIPPCIKKVTFLSFTEGHARSYNELVATVRRNILMADWNDPDHIESLLNRKQWKFRTATLRNVRLSCCVAGHIKMEDVAHDIQETMDMLVGRGLDPISEEYALIKYNLQFGGNCLRCKEWCRLPIITPCRHLLCLDCVALDREKCTLHGCGKLYEMQIPDTIARAENPKPKWPVPKDLIELQPSYKQDEWDPDWESTSSCKVAYLVQRLKALQEATIGSVYSVDGGSEVNSIDKQLHFFQSDSEGLLENCSRQSSESNTASEKVIIFSQFLEHINAIKKQLTLAGIKFAELYSPLHASKKIKSLSEFLDDPTCMAILMDGSAALGLDFSFVTHVFLMEPIWDRSMEEQVISRAHRMGATRPILVETLAMRGTVEEQMLAFLQDPDERRRILKEGTGKPDTEGARPHRSVHDLAETDYLAQLSFVRTSSRT</sequence>
<dbReference type="InterPro" id="IPR036047">
    <property type="entry name" value="F-box-like_dom_sf"/>
</dbReference>
<dbReference type="InterPro" id="IPR001810">
    <property type="entry name" value="F-box_dom"/>
</dbReference>
<dbReference type="GO" id="GO:0006281">
    <property type="term" value="P:DNA repair"/>
    <property type="evidence" value="ECO:0007669"/>
    <property type="project" value="TreeGrafter"/>
</dbReference>
<keyword evidence="3" id="KW-0863">Zinc-finger</keyword>
<dbReference type="Gene3D" id="3.40.50.300">
    <property type="entry name" value="P-loop containing nucleotide triphosphate hydrolases"/>
    <property type="match status" value="1"/>
</dbReference>
<evidence type="ECO:0000259" key="7">
    <source>
        <dbReference type="PROSITE" id="PS51050"/>
    </source>
</evidence>
<keyword evidence="2" id="KW-0547">Nucleotide-binding</keyword>
<dbReference type="Pfam" id="PF00646">
    <property type="entry name" value="F-box"/>
    <property type="match status" value="1"/>
</dbReference>
<keyword evidence="6" id="KW-0067">ATP-binding</keyword>
<evidence type="ECO:0000256" key="4">
    <source>
        <dbReference type="ARBA" id="ARBA00022801"/>
    </source>
</evidence>
<evidence type="ECO:0000256" key="5">
    <source>
        <dbReference type="ARBA" id="ARBA00022833"/>
    </source>
</evidence>
<dbReference type="Pfam" id="PF00271">
    <property type="entry name" value="Helicase_C"/>
    <property type="match status" value="1"/>
</dbReference>
<keyword evidence="5" id="KW-0862">Zinc</keyword>
<evidence type="ECO:0000259" key="8">
    <source>
        <dbReference type="PROSITE" id="PS51192"/>
    </source>
</evidence>